<dbReference type="InterPro" id="IPR011047">
    <property type="entry name" value="Quinoprotein_ADH-like_sf"/>
</dbReference>
<organism evidence="2 3">
    <name type="scientific">Coprinopsis marcescibilis</name>
    <name type="common">Agaric fungus</name>
    <name type="synonym">Psathyrella marcescibilis</name>
    <dbReference type="NCBI Taxonomy" id="230819"/>
    <lineage>
        <taxon>Eukaryota</taxon>
        <taxon>Fungi</taxon>
        <taxon>Dikarya</taxon>
        <taxon>Basidiomycota</taxon>
        <taxon>Agaricomycotina</taxon>
        <taxon>Agaricomycetes</taxon>
        <taxon>Agaricomycetidae</taxon>
        <taxon>Agaricales</taxon>
        <taxon>Agaricineae</taxon>
        <taxon>Psathyrellaceae</taxon>
        <taxon>Coprinopsis</taxon>
    </lineage>
</organism>
<dbReference type="EMBL" id="ML210150">
    <property type="protein sequence ID" value="TFK29222.1"/>
    <property type="molecule type" value="Genomic_DNA"/>
</dbReference>
<evidence type="ECO:0008006" key="4">
    <source>
        <dbReference type="Google" id="ProtNLM"/>
    </source>
</evidence>
<dbReference type="AlphaFoldDB" id="A0A5C3L994"/>
<accession>A0A5C3L994</accession>
<dbReference type="Gene3D" id="2.140.10.10">
    <property type="entry name" value="Quinoprotein alcohol dehydrogenase-like superfamily"/>
    <property type="match status" value="1"/>
</dbReference>
<keyword evidence="1" id="KW-0732">Signal</keyword>
<reference evidence="2 3" key="1">
    <citation type="journal article" date="2019" name="Nat. Ecol. Evol.">
        <title>Megaphylogeny resolves global patterns of mushroom evolution.</title>
        <authorList>
            <person name="Varga T."/>
            <person name="Krizsan K."/>
            <person name="Foldi C."/>
            <person name="Dima B."/>
            <person name="Sanchez-Garcia M."/>
            <person name="Sanchez-Ramirez S."/>
            <person name="Szollosi G.J."/>
            <person name="Szarkandi J.G."/>
            <person name="Papp V."/>
            <person name="Albert L."/>
            <person name="Andreopoulos W."/>
            <person name="Angelini C."/>
            <person name="Antonin V."/>
            <person name="Barry K.W."/>
            <person name="Bougher N.L."/>
            <person name="Buchanan P."/>
            <person name="Buyck B."/>
            <person name="Bense V."/>
            <person name="Catcheside P."/>
            <person name="Chovatia M."/>
            <person name="Cooper J."/>
            <person name="Damon W."/>
            <person name="Desjardin D."/>
            <person name="Finy P."/>
            <person name="Geml J."/>
            <person name="Haridas S."/>
            <person name="Hughes K."/>
            <person name="Justo A."/>
            <person name="Karasinski D."/>
            <person name="Kautmanova I."/>
            <person name="Kiss B."/>
            <person name="Kocsube S."/>
            <person name="Kotiranta H."/>
            <person name="LaButti K.M."/>
            <person name="Lechner B.E."/>
            <person name="Liimatainen K."/>
            <person name="Lipzen A."/>
            <person name="Lukacs Z."/>
            <person name="Mihaltcheva S."/>
            <person name="Morgado L.N."/>
            <person name="Niskanen T."/>
            <person name="Noordeloos M.E."/>
            <person name="Ohm R.A."/>
            <person name="Ortiz-Santana B."/>
            <person name="Ovrebo C."/>
            <person name="Racz N."/>
            <person name="Riley R."/>
            <person name="Savchenko A."/>
            <person name="Shiryaev A."/>
            <person name="Soop K."/>
            <person name="Spirin V."/>
            <person name="Szebenyi C."/>
            <person name="Tomsovsky M."/>
            <person name="Tulloss R.E."/>
            <person name="Uehling J."/>
            <person name="Grigoriev I.V."/>
            <person name="Vagvolgyi C."/>
            <person name="Papp T."/>
            <person name="Martin F.M."/>
            <person name="Miettinen O."/>
            <person name="Hibbett D.S."/>
            <person name="Nagy L.G."/>
        </authorList>
    </citation>
    <scope>NUCLEOTIDE SEQUENCE [LARGE SCALE GENOMIC DNA]</scope>
    <source>
        <strain evidence="2 3">CBS 121175</strain>
    </source>
</reference>
<feature type="signal peptide" evidence="1">
    <location>
        <begin position="1"/>
        <end position="18"/>
    </location>
</feature>
<protein>
    <recommendedName>
        <fullName evidence="4">Pyrrolo-quinoline quinone</fullName>
    </recommendedName>
</protein>
<dbReference type="SUPFAM" id="SSF50998">
    <property type="entry name" value="Quinoprotein alcohol dehydrogenase-like"/>
    <property type="match status" value="1"/>
</dbReference>
<feature type="chain" id="PRO_5022699910" description="Pyrrolo-quinoline quinone" evidence="1">
    <location>
        <begin position="19"/>
        <end position="538"/>
    </location>
</feature>
<gene>
    <name evidence="2" type="ORF">FA15DRAFT_392696</name>
</gene>
<evidence type="ECO:0000256" key="1">
    <source>
        <dbReference type="SAM" id="SignalP"/>
    </source>
</evidence>
<evidence type="ECO:0000313" key="2">
    <source>
        <dbReference type="EMBL" id="TFK29222.1"/>
    </source>
</evidence>
<evidence type="ECO:0000313" key="3">
    <source>
        <dbReference type="Proteomes" id="UP000307440"/>
    </source>
</evidence>
<dbReference type="STRING" id="230819.A0A5C3L994"/>
<proteinExistence type="predicted"/>
<name>A0A5C3L994_COPMA</name>
<dbReference type="Proteomes" id="UP000307440">
    <property type="component" value="Unassembled WGS sequence"/>
</dbReference>
<keyword evidence="3" id="KW-1185">Reference proteome</keyword>
<dbReference type="OrthoDB" id="5985073at2759"/>
<sequence>MRLLCVLVGFVVVAVTTAVDTLQDGDDLGSGYNGDHSIDPDFVTSDRFGVKWTFKPDFAGQTERFAAKPLVYTGPDGRQVLIAAASSNNIYVLDAKTGEVLTSRQIRKPYTEPALPCGDLVPHNGVLGTPVIDPATGTLYVFAKGYKEDGSAGPFNSVFWAHAVDALTLEEREGFPVIVDGPASNDPTRYFIGGLHLQRPSLKLLNGHVYAAFGGGCGSFNQTGWLASVNAQSGKVAQLWATQAGPQAPSTEGGFFVGGGGGSIWQSGTGLSTDRNDRLFLTIGDGQVFDNTFPAAAGNNPGDILEGTVINLKLNTEDGTFEPQDHFRLAGYNDLGTSGRDMGSGGLTILDPEYFSVPGADRLAIAGGQSGHVTLLNLDDLGGYRQGPNGTDKIIQTWPIPGAVSGLVYGNFATYPLEGGYVYIKPVGLRSVFVYKFGEGPDYFKLVAQTEEPGVTAVGSGSPVVTTNNGKPGTAILWLADINQGLTAYHAVPRNGTLVRIPVPHVGRPKFQRPVFNDNIVYVVTTDGYVVAYGEKDN</sequence>